<dbReference type="Pfam" id="PF17900">
    <property type="entry name" value="Peptidase_M1_N"/>
    <property type="match status" value="1"/>
</dbReference>
<evidence type="ECO:0000256" key="12">
    <source>
        <dbReference type="ARBA" id="ARBA00029811"/>
    </source>
</evidence>
<dbReference type="GO" id="GO:0043171">
    <property type="term" value="P:peptide catabolic process"/>
    <property type="evidence" value="ECO:0007669"/>
    <property type="project" value="TreeGrafter"/>
</dbReference>
<protein>
    <recommendedName>
        <fullName evidence="5">Aminopeptidase N</fullName>
        <ecNumber evidence="4">3.4.11.2</ecNumber>
    </recommendedName>
    <alternativeName>
        <fullName evidence="12">Alanine aminopeptidase</fullName>
    </alternativeName>
    <alternativeName>
        <fullName evidence="13">Lysyl aminopeptidase</fullName>
    </alternativeName>
</protein>
<dbReference type="EC" id="3.4.11.2" evidence="4"/>
<keyword evidence="18" id="KW-1185">Reference proteome</keyword>
<evidence type="ECO:0000256" key="2">
    <source>
        <dbReference type="ARBA" id="ARBA00001947"/>
    </source>
</evidence>
<dbReference type="InterPro" id="IPR014782">
    <property type="entry name" value="Peptidase_M1_dom"/>
</dbReference>
<gene>
    <name evidence="17" type="ORF">SAMN04489727_6460</name>
</gene>
<dbReference type="STRING" id="208445.SAMN04489727_6460"/>
<accession>A0A1H4XZL4</accession>
<dbReference type="Pfam" id="PF01433">
    <property type="entry name" value="Peptidase_M1"/>
    <property type="match status" value="1"/>
</dbReference>
<dbReference type="GO" id="GO:0005615">
    <property type="term" value="C:extracellular space"/>
    <property type="evidence" value="ECO:0007669"/>
    <property type="project" value="TreeGrafter"/>
</dbReference>
<keyword evidence="8" id="KW-0479">Metal-binding</keyword>
<name>A0A1H4XZL4_9PSEU</name>
<dbReference type="SUPFAM" id="SSF55486">
    <property type="entry name" value="Metalloproteases ('zincins'), catalytic domain"/>
    <property type="match status" value="1"/>
</dbReference>
<dbReference type="Gene3D" id="2.60.40.1730">
    <property type="entry name" value="tricorn interacting facor f3 domain"/>
    <property type="match status" value="1"/>
</dbReference>
<evidence type="ECO:0000313" key="17">
    <source>
        <dbReference type="EMBL" id="SED11103.1"/>
    </source>
</evidence>
<dbReference type="RefSeq" id="WP_167384800.1">
    <property type="nucleotide sequence ID" value="NZ_FNSO01000004.1"/>
</dbReference>
<dbReference type="InterPro" id="IPR042097">
    <property type="entry name" value="Aminopeptidase_N-like_N_sf"/>
</dbReference>
<dbReference type="CDD" id="cd09602">
    <property type="entry name" value="M1_APN"/>
    <property type="match status" value="1"/>
</dbReference>
<dbReference type="GO" id="GO:0070006">
    <property type="term" value="F:metalloaminopeptidase activity"/>
    <property type="evidence" value="ECO:0007669"/>
    <property type="project" value="TreeGrafter"/>
</dbReference>
<proteinExistence type="inferred from homology"/>
<evidence type="ECO:0000256" key="13">
    <source>
        <dbReference type="ARBA" id="ARBA00031533"/>
    </source>
</evidence>
<dbReference type="InterPro" id="IPR050344">
    <property type="entry name" value="Peptidase_M1_aminopeptidases"/>
</dbReference>
<dbReference type="GO" id="GO:0005737">
    <property type="term" value="C:cytoplasm"/>
    <property type="evidence" value="ECO:0007669"/>
    <property type="project" value="TreeGrafter"/>
</dbReference>
<dbReference type="InterPro" id="IPR027268">
    <property type="entry name" value="Peptidase_M4/M1_CTD_sf"/>
</dbReference>
<organism evidence="17 18">
    <name type="scientific">Amycolatopsis tolypomycina</name>
    <dbReference type="NCBI Taxonomy" id="208445"/>
    <lineage>
        <taxon>Bacteria</taxon>
        <taxon>Bacillati</taxon>
        <taxon>Actinomycetota</taxon>
        <taxon>Actinomycetes</taxon>
        <taxon>Pseudonocardiales</taxon>
        <taxon>Pseudonocardiaceae</taxon>
        <taxon>Amycolatopsis</taxon>
    </lineage>
</organism>
<feature type="domain" description="Peptidase M1 membrane alanine aminopeptidase" evidence="14">
    <location>
        <begin position="225"/>
        <end position="418"/>
    </location>
</feature>
<evidence type="ECO:0000256" key="5">
    <source>
        <dbReference type="ARBA" id="ARBA00015611"/>
    </source>
</evidence>
<dbReference type="EMBL" id="FNSO01000004">
    <property type="protein sequence ID" value="SED11103.1"/>
    <property type="molecule type" value="Genomic_DNA"/>
</dbReference>
<reference evidence="18" key="1">
    <citation type="submission" date="2016-10" db="EMBL/GenBank/DDBJ databases">
        <authorList>
            <person name="Varghese N."/>
            <person name="Submissions S."/>
        </authorList>
    </citation>
    <scope>NUCLEOTIDE SEQUENCE [LARGE SCALE GENOMIC DNA]</scope>
    <source>
        <strain evidence="18">DSM 44544</strain>
    </source>
</reference>
<dbReference type="GO" id="GO:0006508">
    <property type="term" value="P:proteolysis"/>
    <property type="evidence" value="ECO:0007669"/>
    <property type="project" value="UniProtKB-KW"/>
</dbReference>
<sequence length="818" mass="89042">MNGLPLTRAEAARRASEVTVGDYRISLDLGADGFWSRSVIRFTCRSPGSAGWVDLVARQVASVELNGRPLQDAHEENRLVLPGLDVDNLLIVESSHDYSTSSQGLHRFVDPADGETYVYSHLQPAYAPHVFACFDQPDLKAPFSLTVTTPRGWTAVSNGPVVASTGTRHTFAPTPPISPYLVALAAGPFASWGFTGNPPLAVHARKSLREHVDADHLAGQLRDGLDFFAGRFGIGYPFAKLDLCFVPEFSFGAMENAGCVMAGESFVFDRKVTRAAFRQRSEMLLHEVSHQWFGNLVTFRWWDDLWLNEAFATWAALHAQTQITEFTDAWAGFAARKKSLAYELDQAPSAHPVIADVPDVEHAMVTFDALTYHKGASVLSQLVTRLGTAGFFDGIRKYLAEHAYGVAEFADLVRALGADGDWARSWLTTTGTTTLRACIGIDAEGRYTSAAVTQEPAASGDTGLLDHRVTVGVYDESGTGSLVRVRGIDLDVSGTVTDLPQLAGERAGLLVLPNDDDLTYAQVDLDSRSLATVIERVADIPDPLARSLCWSAAWGMTRRGRLTAAGFLRMAARGLAKEPQIAVVQRVLRQTATVLSAYADPGWSDRVGWPRFVDTLVAAVEDPATGADHRLVFARAVAAAALTTEQQGVVREWLGGALPMDADLRWRLLRALVAHGHAPPEDRSPRTAADERTRAQLDASVPTLAAKTGAWREIVDPGTPAGRFTALVAGFRHPAQRKLLESFVEDYVRDIPGLWRKRPHQITRAAVTGLFPHTAVSPDTVDTIDRMLATDLPAALRVLVRDERAELLLALTLRNPAR</sequence>
<comment type="cofactor">
    <cofactor evidence="2">
        <name>Zn(2+)</name>
        <dbReference type="ChEBI" id="CHEBI:29105"/>
    </cofactor>
</comment>
<dbReference type="PRINTS" id="PR00756">
    <property type="entry name" value="ALADIPTASE"/>
</dbReference>
<dbReference type="Gene3D" id="1.10.390.10">
    <property type="entry name" value="Neutral Protease Domain 2"/>
    <property type="match status" value="1"/>
</dbReference>
<dbReference type="GO" id="GO:0008270">
    <property type="term" value="F:zinc ion binding"/>
    <property type="evidence" value="ECO:0007669"/>
    <property type="project" value="InterPro"/>
</dbReference>
<keyword evidence="7" id="KW-0645">Protease</keyword>
<dbReference type="AlphaFoldDB" id="A0A1H4XZL4"/>
<feature type="domain" description="Aminopeptidase N-like N-terminal" evidence="16">
    <location>
        <begin position="96"/>
        <end position="181"/>
    </location>
</feature>
<dbReference type="NCBIfam" id="TIGR02412">
    <property type="entry name" value="pepN_strep_liv"/>
    <property type="match status" value="1"/>
</dbReference>
<keyword evidence="6 17" id="KW-0031">Aminopeptidase</keyword>
<dbReference type="PANTHER" id="PTHR11533:SF174">
    <property type="entry name" value="PUROMYCIN-SENSITIVE AMINOPEPTIDASE-RELATED"/>
    <property type="match status" value="1"/>
</dbReference>
<dbReference type="GO" id="GO:0016020">
    <property type="term" value="C:membrane"/>
    <property type="evidence" value="ECO:0007669"/>
    <property type="project" value="TreeGrafter"/>
</dbReference>
<dbReference type="InterPro" id="IPR045357">
    <property type="entry name" value="Aminopeptidase_N-like_N"/>
</dbReference>
<evidence type="ECO:0000256" key="3">
    <source>
        <dbReference type="ARBA" id="ARBA00010136"/>
    </source>
</evidence>
<comment type="catalytic activity">
    <reaction evidence="1">
        <text>Release of an N-terminal amino acid, Xaa-|-Yaa- from a peptide, amide or arylamide. Xaa is preferably Ala, but may be most amino acids including Pro (slow action). When a terminal hydrophobic residue is followed by a prolyl residue, the two may be released as an intact Xaa-Pro dipeptide.</text>
        <dbReference type="EC" id="3.4.11.2"/>
    </reaction>
</comment>
<comment type="similarity">
    <text evidence="3">Belongs to the peptidase M1 family.</text>
</comment>
<evidence type="ECO:0000259" key="16">
    <source>
        <dbReference type="Pfam" id="PF17900"/>
    </source>
</evidence>
<evidence type="ECO:0000256" key="9">
    <source>
        <dbReference type="ARBA" id="ARBA00022801"/>
    </source>
</evidence>
<dbReference type="Pfam" id="PF11838">
    <property type="entry name" value="ERAP1_C"/>
    <property type="match status" value="1"/>
</dbReference>
<evidence type="ECO:0000256" key="8">
    <source>
        <dbReference type="ARBA" id="ARBA00022723"/>
    </source>
</evidence>
<evidence type="ECO:0000256" key="4">
    <source>
        <dbReference type="ARBA" id="ARBA00012564"/>
    </source>
</evidence>
<dbReference type="Proteomes" id="UP000199622">
    <property type="component" value="Unassembled WGS sequence"/>
</dbReference>
<evidence type="ECO:0000313" key="18">
    <source>
        <dbReference type="Proteomes" id="UP000199622"/>
    </source>
</evidence>
<dbReference type="InterPro" id="IPR001930">
    <property type="entry name" value="Peptidase_M1"/>
</dbReference>
<dbReference type="GO" id="GO:0042277">
    <property type="term" value="F:peptide binding"/>
    <property type="evidence" value="ECO:0007669"/>
    <property type="project" value="TreeGrafter"/>
</dbReference>
<evidence type="ECO:0000259" key="15">
    <source>
        <dbReference type="Pfam" id="PF11838"/>
    </source>
</evidence>
<dbReference type="SUPFAM" id="SSF63737">
    <property type="entry name" value="Leukotriene A4 hydrolase N-terminal domain"/>
    <property type="match status" value="1"/>
</dbReference>
<evidence type="ECO:0000256" key="11">
    <source>
        <dbReference type="ARBA" id="ARBA00023049"/>
    </source>
</evidence>
<keyword evidence="9" id="KW-0378">Hydrolase</keyword>
<evidence type="ECO:0000256" key="10">
    <source>
        <dbReference type="ARBA" id="ARBA00022833"/>
    </source>
</evidence>
<evidence type="ECO:0000259" key="14">
    <source>
        <dbReference type="Pfam" id="PF01433"/>
    </source>
</evidence>
<keyword evidence="10" id="KW-0862">Zinc</keyword>
<keyword evidence="11" id="KW-0482">Metalloprotease</keyword>
<dbReference type="GO" id="GO:0016285">
    <property type="term" value="F:alanyl aminopeptidase activity"/>
    <property type="evidence" value="ECO:0007669"/>
    <property type="project" value="UniProtKB-EC"/>
</dbReference>
<feature type="domain" description="ERAP1-like C-terminal" evidence="15">
    <location>
        <begin position="510"/>
        <end position="801"/>
    </location>
</feature>
<evidence type="ECO:0000256" key="6">
    <source>
        <dbReference type="ARBA" id="ARBA00022438"/>
    </source>
</evidence>
<dbReference type="InterPro" id="IPR012778">
    <property type="entry name" value="Pept_M1_aminopeptidase"/>
</dbReference>
<dbReference type="InterPro" id="IPR024571">
    <property type="entry name" value="ERAP1-like_C_dom"/>
</dbReference>
<evidence type="ECO:0000256" key="7">
    <source>
        <dbReference type="ARBA" id="ARBA00022670"/>
    </source>
</evidence>
<evidence type="ECO:0000256" key="1">
    <source>
        <dbReference type="ARBA" id="ARBA00000098"/>
    </source>
</evidence>
<dbReference type="PANTHER" id="PTHR11533">
    <property type="entry name" value="PROTEASE M1 ZINC METALLOPROTEASE"/>
    <property type="match status" value="1"/>
</dbReference>